<gene>
    <name evidence="2" type="ORF">C5167_038247</name>
</gene>
<dbReference type="OMA" id="SHAHDEQ"/>
<evidence type="ECO:0000313" key="2">
    <source>
        <dbReference type="EMBL" id="RZC45296.1"/>
    </source>
</evidence>
<name>A0A4Y7IB78_PAPSO</name>
<feature type="compositionally biased region" description="Polar residues" evidence="1">
    <location>
        <begin position="32"/>
        <end position="43"/>
    </location>
</feature>
<protein>
    <submittedName>
        <fullName evidence="2">Uncharacterized protein</fullName>
    </submittedName>
</protein>
<evidence type="ECO:0000313" key="3">
    <source>
        <dbReference type="Proteomes" id="UP000316621"/>
    </source>
</evidence>
<dbReference type="Proteomes" id="UP000316621">
    <property type="component" value="Chromosome 1"/>
</dbReference>
<proteinExistence type="predicted"/>
<keyword evidence="3" id="KW-1185">Reference proteome</keyword>
<feature type="compositionally biased region" description="Basic and acidic residues" evidence="1">
    <location>
        <begin position="68"/>
        <end position="86"/>
    </location>
</feature>
<accession>A0A4Y7IB78</accession>
<reference evidence="2 3" key="1">
    <citation type="journal article" date="2018" name="Science">
        <title>The opium poppy genome and morphinan production.</title>
        <authorList>
            <person name="Guo L."/>
            <person name="Winzer T."/>
            <person name="Yang X."/>
            <person name="Li Y."/>
            <person name="Ning Z."/>
            <person name="He Z."/>
            <person name="Teodor R."/>
            <person name="Lu Y."/>
            <person name="Bowser T.A."/>
            <person name="Graham I.A."/>
            <person name="Ye K."/>
        </authorList>
    </citation>
    <scope>NUCLEOTIDE SEQUENCE [LARGE SCALE GENOMIC DNA]</scope>
    <source>
        <strain evidence="3">cv. HN1</strain>
        <tissue evidence="2">Leaves</tissue>
    </source>
</reference>
<dbReference type="EMBL" id="CM010715">
    <property type="protein sequence ID" value="RZC45296.1"/>
    <property type="molecule type" value="Genomic_DNA"/>
</dbReference>
<organism evidence="2 3">
    <name type="scientific">Papaver somniferum</name>
    <name type="common">Opium poppy</name>
    <dbReference type="NCBI Taxonomy" id="3469"/>
    <lineage>
        <taxon>Eukaryota</taxon>
        <taxon>Viridiplantae</taxon>
        <taxon>Streptophyta</taxon>
        <taxon>Embryophyta</taxon>
        <taxon>Tracheophyta</taxon>
        <taxon>Spermatophyta</taxon>
        <taxon>Magnoliopsida</taxon>
        <taxon>Ranunculales</taxon>
        <taxon>Papaveraceae</taxon>
        <taxon>Papaveroideae</taxon>
        <taxon>Papaver</taxon>
    </lineage>
</organism>
<dbReference type="AlphaFoldDB" id="A0A4Y7IB78"/>
<feature type="region of interest" description="Disordered" evidence="1">
    <location>
        <begin position="28"/>
        <end position="86"/>
    </location>
</feature>
<feature type="compositionally biased region" description="Polar residues" evidence="1">
    <location>
        <begin position="57"/>
        <end position="67"/>
    </location>
</feature>
<dbReference type="Gramene" id="RZC45296">
    <property type="protein sequence ID" value="RZC45296"/>
    <property type="gene ID" value="C5167_038247"/>
</dbReference>
<evidence type="ECO:0000256" key="1">
    <source>
        <dbReference type="SAM" id="MobiDB-lite"/>
    </source>
</evidence>
<sequence>MPGAMVEEFVSEIVKRVSVVPVVLLRRPNRSSTLDSHQEQQQGEAREEPATRFFSIRKSSFTPSKNGNNDRRVRVKKQHNEGDCEKDTLSEATVCLLMDRFTPC</sequence>